<dbReference type="InterPro" id="IPR051052">
    <property type="entry name" value="Diverse_substrate_MTase"/>
</dbReference>
<gene>
    <name evidence="4" type="ORF">U27_00253</name>
</gene>
<name>A0A081C707_VECG1</name>
<evidence type="ECO:0000259" key="3">
    <source>
        <dbReference type="Pfam" id="PF13649"/>
    </source>
</evidence>
<feature type="domain" description="Methyltransferase" evidence="3">
    <location>
        <begin position="46"/>
        <end position="139"/>
    </location>
</feature>
<dbReference type="Gene3D" id="3.40.50.150">
    <property type="entry name" value="Vaccinia Virus protein VP39"/>
    <property type="match status" value="1"/>
</dbReference>
<keyword evidence="1" id="KW-0489">Methyltransferase</keyword>
<dbReference type="GO" id="GO:0032259">
    <property type="term" value="P:methylation"/>
    <property type="evidence" value="ECO:0007669"/>
    <property type="project" value="UniProtKB-KW"/>
</dbReference>
<organism evidence="4">
    <name type="scientific">Vecturithrix granuli</name>
    <dbReference type="NCBI Taxonomy" id="1499967"/>
    <lineage>
        <taxon>Bacteria</taxon>
        <taxon>Candidatus Moduliflexota</taxon>
        <taxon>Candidatus Vecturitrichia</taxon>
        <taxon>Candidatus Vecturitrichales</taxon>
        <taxon>Candidatus Vecturitrichaceae</taxon>
        <taxon>Candidatus Vecturithrix</taxon>
    </lineage>
</organism>
<reference evidence="4" key="1">
    <citation type="journal article" date="2015" name="PeerJ">
        <title>First genomic representation of candidate bacterial phylum KSB3 points to enhanced environmental sensing as a trigger of wastewater bulking.</title>
        <authorList>
            <person name="Sekiguchi Y."/>
            <person name="Ohashi A."/>
            <person name="Parks D.H."/>
            <person name="Yamauchi T."/>
            <person name="Tyson G.W."/>
            <person name="Hugenholtz P."/>
        </authorList>
    </citation>
    <scope>NUCLEOTIDE SEQUENCE [LARGE SCALE GENOMIC DNA]</scope>
</reference>
<dbReference type="GO" id="GO:0008168">
    <property type="term" value="F:methyltransferase activity"/>
    <property type="evidence" value="ECO:0007669"/>
    <property type="project" value="UniProtKB-KW"/>
</dbReference>
<dbReference type="eggNOG" id="COG2227">
    <property type="taxonomic scope" value="Bacteria"/>
</dbReference>
<dbReference type="EMBL" id="DF820473">
    <property type="protein sequence ID" value="GAK60362.1"/>
    <property type="molecule type" value="Genomic_DNA"/>
</dbReference>
<evidence type="ECO:0000256" key="1">
    <source>
        <dbReference type="ARBA" id="ARBA00022603"/>
    </source>
</evidence>
<protein>
    <recommendedName>
        <fullName evidence="3">Methyltransferase domain-containing protein</fullName>
    </recommendedName>
</protein>
<dbReference type="InterPro" id="IPR029063">
    <property type="entry name" value="SAM-dependent_MTases_sf"/>
</dbReference>
<accession>A0A081C707</accession>
<dbReference type="Proteomes" id="UP000030661">
    <property type="component" value="Unassembled WGS sequence"/>
</dbReference>
<dbReference type="HOGENOM" id="CLU_1238472_0_0_0"/>
<dbReference type="CDD" id="cd02440">
    <property type="entry name" value="AdoMet_MTases"/>
    <property type="match status" value="1"/>
</dbReference>
<evidence type="ECO:0000256" key="2">
    <source>
        <dbReference type="ARBA" id="ARBA00022679"/>
    </source>
</evidence>
<dbReference type="PANTHER" id="PTHR44942">
    <property type="entry name" value="METHYLTRANSF_11 DOMAIN-CONTAINING PROTEIN"/>
    <property type="match status" value="1"/>
</dbReference>
<dbReference type="AlphaFoldDB" id="A0A081C707"/>
<dbReference type="PANTHER" id="PTHR44942:SF4">
    <property type="entry name" value="METHYLTRANSFERASE TYPE 11 DOMAIN-CONTAINING PROTEIN"/>
    <property type="match status" value="1"/>
</dbReference>
<proteinExistence type="predicted"/>
<dbReference type="STRING" id="1499967.U27_00253"/>
<dbReference type="InterPro" id="IPR041698">
    <property type="entry name" value="Methyltransf_25"/>
</dbReference>
<evidence type="ECO:0000313" key="4">
    <source>
        <dbReference type="EMBL" id="GAK60362.1"/>
    </source>
</evidence>
<evidence type="ECO:0000313" key="5">
    <source>
        <dbReference type="Proteomes" id="UP000030661"/>
    </source>
</evidence>
<sequence length="223" mass="24699">MNAYYTEKLAAERLMRCYEIAPPRIRQYLEAEIEFCLSKITPADTVLELGCGYGRMLQRLIDKAQTVIGIDTSLSSLQLARKLLRNASALHLFCMNAIALGVADQTCDVVLCIQNGVSAFHVEQRVLLQEAVRVVRPGGKVLFSSYSEKFWTYRLEWFRLQAAHGLIGEIDEEATGNGVIVGKDGFHATTVSPEDFRTLAADAGFPATIVEVDHSSVLCEIQV</sequence>
<dbReference type="Pfam" id="PF13649">
    <property type="entry name" value="Methyltransf_25"/>
    <property type="match status" value="1"/>
</dbReference>
<keyword evidence="2" id="KW-0808">Transferase</keyword>
<keyword evidence="5" id="KW-1185">Reference proteome</keyword>
<dbReference type="SUPFAM" id="SSF53335">
    <property type="entry name" value="S-adenosyl-L-methionine-dependent methyltransferases"/>
    <property type="match status" value="1"/>
</dbReference>